<dbReference type="AlphaFoldDB" id="A0A3A8KTB8"/>
<sequence>MFSGTRHADKHPPWDLPMNTASLLRRFCLALPLLFSCSTPPPPAAPEAAKVTTRDAARLVALGDERTFGPTTPLPSAFDQQLPALSSDGTGFLAVWSDDGARGAGNIRGARMAADGTLVDPVGFAIGEATQYYRVGAPGVVWNGNEHLVVWQRGYFSESGNILVTVESALVSPSGAIRRSALAPRLNLLVPQAVKITMGAHGFLAAWSVGTRIIGLLFDESGTPAAQPIELIAGKSLGEGLTVIFDGTNYLVVGSGQLTTGGSQGIWARRFNASGAPVDAAPFSLSGDVLAARPSAARVGDNVLVAWEDAGSTGGAEWDIQGALVTPGSTAADRFLIADGTAGNGKKQPAIAFDGTHALVAWADEASKQVRAVRVPAAGSGGPGEPITVLDPQGVATEPCVAFSGGSFLVAGTRSLPVGGNDVVAARVSPEGTRVDAAPVTLSVGAPAQMTPRVAWSRDRALMVWSAWNGVALDIHGVRLDANFQPLDGTPFVISGAEGNQDEPDVVSNGEDFLVVWRDDRKDDTGTRRDIYGARVTAEGAVMDAQGIAIAAGDPPVGPPTARQHPRVAVDGYRYVVGWSHDNSEVELAQVSPQGWVSGNVTVAKANNTSSFGLACTLNGLCAVVLPLDYRGFSPLALYRFDSLLTKLNEAPMFVSPLEDHTRAAGLTFDGTQFVAAWISNKKSSPAVLAARFTPVGTVLDGTPVEVATEANASEPQLASDGHAVLMTWEQRTSGSWDVMGRQFDKALVGPPAEALAKRPTDERAPSLAVSAAGAVIAVWELDDPGQGAIRVHASTGRLLSVLGTACGAATDCGSGFCVDGVCCDSACGGGTSDCIACSMAAGAAADGTCGPRAANATCDDGAACTQNDLCQGASCVGAPKTAPSPGPCQVITPVCDPETGDFPTTQAPDGTACDTGECRAGACVPKNDPPDDAEPEESGCGCTTGPGAAGTSFMLLLTLTGILWRRAGHGR</sequence>
<accession>A0A3A8KTB8</accession>
<evidence type="ECO:0000313" key="1">
    <source>
        <dbReference type="EMBL" id="RKH07465.1"/>
    </source>
</evidence>
<proteinExistence type="predicted"/>
<name>A0A3A8KTB8_9BACT</name>
<dbReference type="Proteomes" id="UP000268313">
    <property type="component" value="Unassembled WGS sequence"/>
</dbReference>
<evidence type="ECO:0000313" key="2">
    <source>
        <dbReference type="Proteomes" id="UP000268313"/>
    </source>
</evidence>
<evidence type="ECO:0008006" key="3">
    <source>
        <dbReference type="Google" id="ProtNLM"/>
    </source>
</evidence>
<gene>
    <name evidence="1" type="ORF">D7X32_01495</name>
</gene>
<protein>
    <recommendedName>
        <fullName evidence="3">Disintegrin domain-containing protein</fullName>
    </recommendedName>
</protein>
<keyword evidence="2" id="KW-1185">Reference proteome</keyword>
<organism evidence="1 2">
    <name type="scientific">Corallococcus carmarthensis</name>
    <dbReference type="NCBI Taxonomy" id="2316728"/>
    <lineage>
        <taxon>Bacteria</taxon>
        <taxon>Pseudomonadati</taxon>
        <taxon>Myxococcota</taxon>
        <taxon>Myxococcia</taxon>
        <taxon>Myxococcales</taxon>
        <taxon>Cystobacterineae</taxon>
        <taxon>Myxococcaceae</taxon>
        <taxon>Corallococcus</taxon>
    </lineage>
</organism>
<dbReference type="EMBL" id="RAWE01000003">
    <property type="protein sequence ID" value="RKH07465.1"/>
    <property type="molecule type" value="Genomic_DNA"/>
</dbReference>
<comment type="caution">
    <text evidence="1">The sequence shown here is derived from an EMBL/GenBank/DDBJ whole genome shotgun (WGS) entry which is preliminary data.</text>
</comment>
<reference evidence="2" key="1">
    <citation type="submission" date="2018-09" db="EMBL/GenBank/DDBJ databases">
        <authorList>
            <person name="Livingstone P.G."/>
            <person name="Whitworth D.E."/>
        </authorList>
    </citation>
    <scope>NUCLEOTIDE SEQUENCE [LARGE SCALE GENOMIC DNA]</scope>
    <source>
        <strain evidence="2">CA043D</strain>
    </source>
</reference>